<dbReference type="InterPro" id="IPR027417">
    <property type="entry name" value="P-loop_NTPase"/>
</dbReference>
<evidence type="ECO:0000313" key="2">
    <source>
        <dbReference type="EMBL" id="KAJ2929589.1"/>
    </source>
</evidence>
<accession>A0A9W8MIA6</accession>
<evidence type="ECO:0008006" key="4">
    <source>
        <dbReference type="Google" id="ProtNLM"/>
    </source>
</evidence>
<dbReference type="CDD" id="cd18785">
    <property type="entry name" value="SF2_C"/>
    <property type="match status" value="1"/>
</dbReference>
<dbReference type="EMBL" id="JANBPK010000866">
    <property type="protein sequence ID" value="KAJ2929589.1"/>
    <property type="molecule type" value="Genomic_DNA"/>
</dbReference>
<feature type="region of interest" description="Disordered" evidence="1">
    <location>
        <begin position="179"/>
        <end position="201"/>
    </location>
</feature>
<dbReference type="OrthoDB" id="3269685at2759"/>
<organism evidence="2 3">
    <name type="scientific">Candolleomyces eurysporus</name>
    <dbReference type="NCBI Taxonomy" id="2828524"/>
    <lineage>
        <taxon>Eukaryota</taxon>
        <taxon>Fungi</taxon>
        <taxon>Dikarya</taxon>
        <taxon>Basidiomycota</taxon>
        <taxon>Agaricomycotina</taxon>
        <taxon>Agaricomycetes</taxon>
        <taxon>Agaricomycetidae</taxon>
        <taxon>Agaricales</taxon>
        <taxon>Agaricineae</taxon>
        <taxon>Psathyrellaceae</taxon>
        <taxon>Candolleomyces</taxon>
    </lineage>
</organism>
<gene>
    <name evidence="2" type="ORF">H1R20_g7502</name>
</gene>
<dbReference type="Proteomes" id="UP001140091">
    <property type="component" value="Unassembled WGS sequence"/>
</dbReference>
<feature type="non-terminal residue" evidence="2">
    <location>
        <position position="263"/>
    </location>
</feature>
<dbReference type="SUPFAM" id="SSF52540">
    <property type="entry name" value="P-loop containing nucleoside triphosphate hydrolases"/>
    <property type="match status" value="1"/>
</dbReference>
<reference evidence="2" key="1">
    <citation type="submission" date="2022-06" db="EMBL/GenBank/DDBJ databases">
        <title>Genome Sequence of Candolleomyces eurysporus.</title>
        <authorList>
            <person name="Buettner E."/>
        </authorList>
    </citation>
    <scope>NUCLEOTIDE SEQUENCE</scope>
    <source>
        <strain evidence="2">VTCC 930004</strain>
    </source>
</reference>
<proteinExistence type="predicted"/>
<evidence type="ECO:0000256" key="1">
    <source>
        <dbReference type="SAM" id="MobiDB-lite"/>
    </source>
</evidence>
<protein>
    <recommendedName>
        <fullName evidence="4">Helicase C-terminal domain-containing protein</fullName>
    </recommendedName>
</protein>
<keyword evidence="3" id="KW-1185">Reference proteome</keyword>
<sequence length="263" mass="29587">MEKRIRLFNLLNWPSFNIQTLEFLNNNPEATVTIATDTLSVGWDSQHTQDAIILGEPDDLDEFLQKIGRVGRNHHLVKHPRTFLYYSRKAMDNAQHVLDHSEASNKPLVSHLNPGAKLKPSVTMDHSISDFLLAKCYPDNINKQYNNPVNKEPCTCPRCSAMPSLNSNNICICSGCQPEDSNVPETRTSRSRRPQAKRGEGLTKAMRQLAIDQFQTLRTNLFTKLSQSDSMSSSFTPPSAYLPTDAMTALINNIYLIHSAEDV</sequence>
<dbReference type="AlphaFoldDB" id="A0A9W8MIA6"/>
<comment type="caution">
    <text evidence="2">The sequence shown here is derived from an EMBL/GenBank/DDBJ whole genome shotgun (WGS) entry which is preliminary data.</text>
</comment>
<dbReference type="Gene3D" id="3.40.50.300">
    <property type="entry name" value="P-loop containing nucleotide triphosphate hydrolases"/>
    <property type="match status" value="1"/>
</dbReference>
<evidence type="ECO:0000313" key="3">
    <source>
        <dbReference type="Proteomes" id="UP001140091"/>
    </source>
</evidence>
<name>A0A9W8MIA6_9AGAR</name>